<organism evidence="1 2">
    <name type="scientific">Paenibacillus urinalis</name>
    <dbReference type="NCBI Taxonomy" id="521520"/>
    <lineage>
        <taxon>Bacteria</taxon>
        <taxon>Bacillati</taxon>
        <taxon>Bacillota</taxon>
        <taxon>Bacilli</taxon>
        <taxon>Bacillales</taxon>
        <taxon>Paenibacillaceae</taxon>
        <taxon>Paenibacillus</taxon>
    </lineage>
</organism>
<dbReference type="EMBL" id="CP118101">
    <property type="protein sequence ID" value="WDH83263.1"/>
    <property type="molecule type" value="Genomic_DNA"/>
</dbReference>
<dbReference type="AlphaFoldDB" id="A0AAX3N0X5"/>
<reference evidence="1" key="1">
    <citation type="submission" date="2023-02" db="EMBL/GenBank/DDBJ databases">
        <title>Pathogen: clinical or host-associated sample.</title>
        <authorList>
            <person name="Hergert J."/>
            <person name="Casey R."/>
            <person name="Wagner J."/>
            <person name="Young E.L."/>
            <person name="Oakeson K.F."/>
        </authorList>
    </citation>
    <scope>NUCLEOTIDE SEQUENCE</scope>
    <source>
        <strain evidence="1">2022CK-00830</strain>
    </source>
</reference>
<dbReference type="Gene3D" id="3.40.50.2000">
    <property type="entry name" value="Glycogen Phosphorylase B"/>
    <property type="match status" value="1"/>
</dbReference>
<proteinExistence type="predicted"/>
<protein>
    <submittedName>
        <fullName evidence="1">Glycosyltransferase</fullName>
    </submittedName>
</protein>
<evidence type="ECO:0000313" key="1">
    <source>
        <dbReference type="EMBL" id="WDH83263.1"/>
    </source>
</evidence>
<name>A0AAX3N0X5_9BACL</name>
<dbReference type="RefSeq" id="WP_274359399.1">
    <property type="nucleotide sequence ID" value="NZ_CP118101.1"/>
</dbReference>
<sequence>MNIAILTMFNGLSKTYSLVTVVEEQLQILLSSGHHVSLLVCQDCPDTERYGIYLDERIEWIKVTNRYNGEQIHWRDYSGSTGDVHPTFFEEAAVIAKDLAGILSNTDVCIMHDILYQGWHLIHNVAIREAQSLLPNVRFVAFTHSLPVQRPDLIEWPFSARFSPMPNTTFVYPTRSGLDALAAQYDVTREHCSVVNNSLNLLENADSNILSLSEQVDLLSPDILIVYPGRLTTGKQFEKAAALAGAICSVSGLSLRMICCDFPSLDIHAHIYKSIIKEEGMKHGLQENDLVFTSDLGWKDGFPHRAVMDLFRYSNLFICPSYSESFGLIVLEAASGGNFLVLNQAVPALEELGTRLKAYFMRWNARNIGYSTVEHYSPSETDYYREHAVRIVELIQANQVLQAKTIIRQQYSSHWIWKHQLEPILTGHSGVN</sequence>
<gene>
    <name evidence="1" type="ORF">PUW23_03185</name>
</gene>
<dbReference type="Proteomes" id="UP001220962">
    <property type="component" value="Chromosome"/>
</dbReference>
<accession>A0AAX3N0X5</accession>
<dbReference type="SUPFAM" id="SSF53756">
    <property type="entry name" value="UDP-Glycosyltransferase/glycogen phosphorylase"/>
    <property type="match status" value="1"/>
</dbReference>
<evidence type="ECO:0000313" key="2">
    <source>
        <dbReference type="Proteomes" id="UP001220962"/>
    </source>
</evidence>